<name>A0A915I9J2_ROMCU</name>
<dbReference type="AlphaFoldDB" id="A0A915I9J2"/>
<keyword evidence="2" id="KW-1185">Reference proteome</keyword>
<accession>A0A915I9J2</accession>
<protein>
    <submittedName>
        <fullName evidence="3">Uncharacterized protein</fullName>
    </submittedName>
</protein>
<feature type="region of interest" description="Disordered" evidence="1">
    <location>
        <begin position="1"/>
        <end position="41"/>
    </location>
</feature>
<evidence type="ECO:0000313" key="2">
    <source>
        <dbReference type="Proteomes" id="UP000887565"/>
    </source>
</evidence>
<dbReference type="WBParaSite" id="nRc.2.0.1.t10537-RA">
    <property type="protein sequence ID" value="nRc.2.0.1.t10537-RA"/>
    <property type="gene ID" value="nRc.2.0.1.g10537"/>
</dbReference>
<dbReference type="Proteomes" id="UP000887565">
    <property type="component" value="Unplaced"/>
</dbReference>
<reference evidence="3" key="1">
    <citation type="submission" date="2022-11" db="UniProtKB">
        <authorList>
            <consortium name="WormBaseParasite"/>
        </authorList>
    </citation>
    <scope>IDENTIFICATION</scope>
</reference>
<evidence type="ECO:0000313" key="3">
    <source>
        <dbReference type="WBParaSite" id="nRc.2.0.1.t10537-RA"/>
    </source>
</evidence>
<organism evidence="2 3">
    <name type="scientific">Romanomermis culicivorax</name>
    <name type="common">Nematode worm</name>
    <dbReference type="NCBI Taxonomy" id="13658"/>
    <lineage>
        <taxon>Eukaryota</taxon>
        <taxon>Metazoa</taxon>
        <taxon>Ecdysozoa</taxon>
        <taxon>Nematoda</taxon>
        <taxon>Enoplea</taxon>
        <taxon>Dorylaimia</taxon>
        <taxon>Mermithida</taxon>
        <taxon>Mermithoidea</taxon>
        <taxon>Mermithidae</taxon>
        <taxon>Romanomermis</taxon>
    </lineage>
</organism>
<sequence length="41" mass="4309">MSVPLPADQQPPNPTRNCPDSRSRTLPSVGPQLTPNPSPSA</sequence>
<proteinExistence type="predicted"/>
<feature type="compositionally biased region" description="Polar residues" evidence="1">
    <location>
        <begin position="15"/>
        <end position="33"/>
    </location>
</feature>
<evidence type="ECO:0000256" key="1">
    <source>
        <dbReference type="SAM" id="MobiDB-lite"/>
    </source>
</evidence>